<reference evidence="8 9" key="1">
    <citation type="submission" date="2016-10" db="EMBL/GenBank/DDBJ databases">
        <authorList>
            <person name="de Groot N.N."/>
        </authorList>
    </citation>
    <scope>NUCLEOTIDE SEQUENCE [LARGE SCALE GENOMIC DNA]</scope>
    <source>
        <strain evidence="8 9">DSM 25584</strain>
    </source>
</reference>
<gene>
    <name evidence="4" type="primary">bpt</name>
    <name evidence="8" type="ORF">SAMN05216241_102385</name>
</gene>
<dbReference type="InterPro" id="IPR007471">
    <property type="entry name" value="N-end_Aminoacyl_Trfase_N"/>
</dbReference>
<keyword evidence="9" id="KW-1185">Reference proteome</keyword>
<keyword evidence="3 4" id="KW-0012">Acyltransferase</keyword>
<dbReference type="GO" id="GO:0005737">
    <property type="term" value="C:cytoplasm"/>
    <property type="evidence" value="ECO:0007669"/>
    <property type="project" value="UniProtKB-SubCell"/>
</dbReference>
<evidence type="ECO:0000313" key="8">
    <source>
        <dbReference type="EMBL" id="SDF79704.1"/>
    </source>
</evidence>
<dbReference type="InterPro" id="IPR007472">
    <property type="entry name" value="N-end_Aminoacyl_Trfase_C"/>
</dbReference>
<comment type="function">
    <text evidence="4">Functions in the N-end rule pathway of protein degradation where it conjugates Leu from its aminoacyl-tRNA to the N-termini of proteins containing an N-terminal aspartate or glutamate.</text>
</comment>
<sequence>MTERRTIPGHVLPLAGQRPVLRRFVVLRETPCPYLPDRNERKVITDLNGPDANTAYGELSRAGFRRSHLFAYRPACRGCSACIPVRVVAPAYAPSKSLRRIARKNADLAVSLRPPVATEEQYRLFTRYVQARHAGGDMARMTFADYEPLVEDSAVTTRVAEFRRPDGTLAAGCVVDLLDDGTSAVYSFYDTSEPGRSLGTAVIDWLIRATADGYGRNVYLGYWVPQAPKMAYKIRFRPIELLRDGTWEPLTTPAPGGAHSGDDTERLTRL</sequence>
<evidence type="ECO:0000256" key="5">
    <source>
        <dbReference type="SAM" id="MobiDB-lite"/>
    </source>
</evidence>
<evidence type="ECO:0000256" key="1">
    <source>
        <dbReference type="ARBA" id="ARBA00022490"/>
    </source>
</evidence>
<dbReference type="InterPro" id="IPR030700">
    <property type="entry name" value="N-end_Aminoacyl_Trfase"/>
</dbReference>
<evidence type="ECO:0000256" key="2">
    <source>
        <dbReference type="ARBA" id="ARBA00022679"/>
    </source>
</evidence>
<protein>
    <recommendedName>
        <fullName evidence="4">Aspartate/glutamate leucyltransferase</fullName>
        <ecNumber evidence="4">2.3.2.29</ecNumber>
    </recommendedName>
</protein>
<dbReference type="SUPFAM" id="SSF55729">
    <property type="entry name" value="Acyl-CoA N-acyltransferases (Nat)"/>
    <property type="match status" value="1"/>
</dbReference>
<dbReference type="HAMAP" id="MF_00689">
    <property type="entry name" value="Bpt"/>
    <property type="match status" value="1"/>
</dbReference>
<dbReference type="Proteomes" id="UP000199415">
    <property type="component" value="Unassembled WGS sequence"/>
</dbReference>
<dbReference type="RefSeq" id="WP_090018999.1">
    <property type="nucleotide sequence ID" value="NZ_FNCE01000002.1"/>
</dbReference>
<dbReference type="Pfam" id="PF04377">
    <property type="entry name" value="ATE_C"/>
    <property type="match status" value="1"/>
</dbReference>
<feature type="domain" description="N-end aminoacyl transferase N-terminal" evidence="6">
    <location>
        <begin position="31"/>
        <end position="100"/>
    </location>
</feature>
<dbReference type="AlphaFoldDB" id="A0A1G7P0E9"/>
<dbReference type="NCBIfam" id="NF002343">
    <property type="entry name" value="PRK01305.1-4"/>
    <property type="match status" value="1"/>
</dbReference>
<feature type="compositionally biased region" description="Basic and acidic residues" evidence="5">
    <location>
        <begin position="260"/>
        <end position="270"/>
    </location>
</feature>
<dbReference type="PANTHER" id="PTHR21367:SF1">
    <property type="entry name" value="ARGINYL-TRNA--PROTEIN TRANSFERASE 1"/>
    <property type="match status" value="1"/>
</dbReference>
<accession>A0A1G7P0E9</accession>
<evidence type="ECO:0000256" key="3">
    <source>
        <dbReference type="ARBA" id="ARBA00023315"/>
    </source>
</evidence>
<dbReference type="PIRSF" id="PIRSF037208">
    <property type="entry name" value="ATE_pro_prd"/>
    <property type="match status" value="1"/>
</dbReference>
<evidence type="ECO:0000259" key="6">
    <source>
        <dbReference type="Pfam" id="PF04376"/>
    </source>
</evidence>
<dbReference type="InterPro" id="IPR016181">
    <property type="entry name" value="Acyl_CoA_acyltransferase"/>
</dbReference>
<dbReference type="GO" id="GO:0071596">
    <property type="term" value="P:ubiquitin-dependent protein catabolic process via the N-end rule pathway"/>
    <property type="evidence" value="ECO:0007669"/>
    <property type="project" value="InterPro"/>
</dbReference>
<dbReference type="OrthoDB" id="9782022at2"/>
<evidence type="ECO:0000256" key="4">
    <source>
        <dbReference type="HAMAP-Rule" id="MF_00689"/>
    </source>
</evidence>
<comment type="subcellular location">
    <subcellularLocation>
        <location evidence="4">Cytoplasm</location>
    </subcellularLocation>
</comment>
<dbReference type="Pfam" id="PF04376">
    <property type="entry name" value="ATE_N"/>
    <property type="match status" value="1"/>
</dbReference>
<name>A0A1G7P0E9_9PROT</name>
<dbReference type="InterPro" id="IPR017138">
    <property type="entry name" value="Asp_Glu_LeuTrfase"/>
</dbReference>
<dbReference type="EC" id="2.3.2.29" evidence="4"/>
<dbReference type="GO" id="GO:0004057">
    <property type="term" value="F:arginyl-tRNA--protein transferase activity"/>
    <property type="evidence" value="ECO:0007669"/>
    <property type="project" value="InterPro"/>
</dbReference>
<feature type="region of interest" description="Disordered" evidence="5">
    <location>
        <begin position="247"/>
        <end position="270"/>
    </location>
</feature>
<feature type="domain" description="N-end rule aminoacyl transferase C-terminal" evidence="7">
    <location>
        <begin position="120"/>
        <end position="242"/>
    </location>
</feature>
<comment type="similarity">
    <text evidence="4">Belongs to the R-transferase family. Bpt subfamily.</text>
</comment>
<dbReference type="NCBIfam" id="NF002346">
    <property type="entry name" value="PRK01305.2-3"/>
    <property type="match status" value="1"/>
</dbReference>
<comment type="catalytic activity">
    <reaction evidence="4">
        <text>N-terminal L-aspartyl-[protein] + L-leucyl-tRNA(Leu) = N-terminal L-leucyl-L-aspartyl-[protein] + tRNA(Leu) + H(+)</text>
        <dbReference type="Rhea" id="RHEA:50420"/>
        <dbReference type="Rhea" id="RHEA-COMP:9613"/>
        <dbReference type="Rhea" id="RHEA-COMP:9622"/>
        <dbReference type="Rhea" id="RHEA-COMP:12669"/>
        <dbReference type="Rhea" id="RHEA-COMP:12674"/>
        <dbReference type="ChEBI" id="CHEBI:15378"/>
        <dbReference type="ChEBI" id="CHEBI:64720"/>
        <dbReference type="ChEBI" id="CHEBI:78442"/>
        <dbReference type="ChEBI" id="CHEBI:78494"/>
        <dbReference type="ChEBI" id="CHEBI:133042"/>
        <dbReference type="EC" id="2.3.2.29"/>
    </reaction>
</comment>
<dbReference type="GO" id="GO:0008914">
    <property type="term" value="F:leucyl-tRNA--protein transferase activity"/>
    <property type="evidence" value="ECO:0007669"/>
    <property type="project" value="UniProtKB-UniRule"/>
</dbReference>
<keyword evidence="2 4" id="KW-0808">Transferase</keyword>
<dbReference type="PANTHER" id="PTHR21367">
    <property type="entry name" value="ARGININE-TRNA-PROTEIN TRANSFERASE 1"/>
    <property type="match status" value="1"/>
</dbReference>
<dbReference type="STRING" id="1082479.SAMN05216241_102385"/>
<keyword evidence="1 4" id="KW-0963">Cytoplasm</keyword>
<evidence type="ECO:0000313" key="9">
    <source>
        <dbReference type="Proteomes" id="UP000199415"/>
    </source>
</evidence>
<organism evidence="8 9">
    <name type="scientific">Limimonas halophila</name>
    <dbReference type="NCBI Taxonomy" id="1082479"/>
    <lineage>
        <taxon>Bacteria</taxon>
        <taxon>Pseudomonadati</taxon>
        <taxon>Pseudomonadota</taxon>
        <taxon>Alphaproteobacteria</taxon>
        <taxon>Rhodospirillales</taxon>
        <taxon>Rhodovibrionaceae</taxon>
        <taxon>Limimonas</taxon>
    </lineage>
</organism>
<dbReference type="EMBL" id="FNCE01000002">
    <property type="protein sequence ID" value="SDF79704.1"/>
    <property type="molecule type" value="Genomic_DNA"/>
</dbReference>
<comment type="catalytic activity">
    <reaction evidence="4">
        <text>N-terminal L-glutamyl-[protein] + L-leucyl-tRNA(Leu) = N-terminal L-leucyl-L-glutamyl-[protein] + tRNA(Leu) + H(+)</text>
        <dbReference type="Rhea" id="RHEA:50412"/>
        <dbReference type="Rhea" id="RHEA-COMP:9613"/>
        <dbReference type="Rhea" id="RHEA-COMP:9622"/>
        <dbReference type="Rhea" id="RHEA-COMP:12664"/>
        <dbReference type="Rhea" id="RHEA-COMP:12668"/>
        <dbReference type="ChEBI" id="CHEBI:15378"/>
        <dbReference type="ChEBI" id="CHEBI:64721"/>
        <dbReference type="ChEBI" id="CHEBI:78442"/>
        <dbReference type="ChEBI" id="CHEBI:78494"/>
        <dbReference type="ChEBI" id="CHEBI:133041"/>
        <dbReference type="EC" id="2.3.2.29"/>
    </reaction>
</comment>
<proteinExistence type="inferred from homology"/>
<evidence type="ECO:0000259" key="7">
    <source>
        <dbReference type="Pfam" id="PF04377"/>
    </source>
</evidence>